<dbReference type="PIRSF" id="PIRSF016408">
    <property type="entry name" value="PAGM"/>
    <property type="match status" value="1"/>
</dbReference>
<evidence type="ECO:0000313" key="22">
    <source>
        <dbReference type="EMBL" id="ODH25845.1"/>
    </source>
</evidence>
<protein>
    <recommendedName>
        <fullName evidence="4 14">Phosphoacetylglucosamine mutase</fullName>
        <shortName evidence="14">PAGM</shortName>
        <ecNumber evidence="4 14">5.4.2.3</ecNumber>
    </recommendedName>
    <alternativeName>
        <fullName evidence="12 14">Acetylglucosamine phosphomutase</fullName>
    </alternativeName>
    <alternativeName>
        <fullName evidence="11 14">N-acetylglucosamine-phosphate mutase</fullName>
    </alternativeName>
</protein>
<dbReference type="Gene3D" id="3.40.120.10">
    <property type="entry name" value="Alpha-D-Glucose-1,6-Bisphosphate, subunit A, domain 3"/>
    <property type="match status" value="2"/>
</dbReference>
<name>A0A1D2JBG1_PARBR</name>
<dbReference type="SUPFAM" id="SSF53738">
    <property type="entry name" value="Phosphoglucomutase, first 3 domains"/>
    <property type="match status" value="2"/>
</dbReference>
<evidence type="ECO:0000256" key="1">
    <source>
        <dbReference type="ARBA" id="ARBA00000558"/>
    </source>
</evidence>
<dbReference type="InterPro" id="IPR016657">
    <property type="entry name" value="PAGM"/>
</dbReference>
<feature type="domain" description="Phosphoacetylglucosamine mutase AMG1" evidence="20">
    <location>
        <begin position="351"/>
        <end position="490"/>
    </location>
</feature>
<evidence type="ECO:0000256" key="13">
    <source>
        <dbReference type="ARBA" id="ARBA00059527"/>
    </source>
</evidence>
<dbReference type="GO" id="GO:0004610">
    <property type="term" value="F:phosphoacetylglucosamine mutase activity"/>
    <property type="evidence" value="ECO:0007669"/>
    <property type="project" value="UniProtKB-UniRule"/>
</dbReference>
<dbReference type="InterPro" id="IPR016066">
    <property type="entry name" value="A-D-PHexomutase_CS"/>
</dbReference>
<feature type="binding site" evidence="17">
    <location>
        <position position="334"/>
    </location>
    <ligand>
        <name>Mg(2+)</name>
        <dbReference type="ChEBI" id="CHEBI:18420"/>
    </ligand>
</feature>
<comment type="similarity">
    <text evidence="3 14">Belongs to the phosphohexose mutase family.</text>
</comment>
<comment type="function">
    <text evidence="13 14">Catalyzes the conversion of GlcNAc-6-P into GlcNAc-1-P during the synthesis of uridine diphosphate/UDP-GlcNAc, which is a biosynthetic precursor of chitin and also supplies the amino sugars for N-linked oligosaccharides of glycoproteins.</text>
</comment>
<dbReference type="VEuPathDB" id="FungiDB:PADG_00604"/>
<evidence type="ECO:0000259" key="19">
    <source>
        <dbReference type="Pfam" id="PF02878"/>
    </source>
</evidence>
<feature type="binding site" evidence="17">
    <location>
        <position position="332"/>
    </location>
    <ligand>
        <name>Mg(2+)</name>
        <dbReference type="ChEBI" id="CHEBI:18420"/>
    </ligand>
</feature>
<keyword evidence="5" id="KW-0597">Phosphoprotein</keyword>
<dbReference type="Pfam" id="PF02878">
    <property type="entry name" value="PGM_PMM_I"/>
    <property type="match status" value="1"/>
</dbReference>
<feature type="domain" description="Alpha-D-phosphohexomutase C-terminal" evidence="18">
    <location>
        <begin position="506"/>
        <end position="579"/>
    </location>
</feature>
<evidence type="ECO:0000256" key="16">
    <source>
        <dbReference type="PIRSR" id="PIRSR016408-2"/>
    </source>
</evidence>
<accession>A0A1D2JBG1</accession>
<dbReference type="InterPro" id="IPR016055">
    <property type="entry name" value="A-D-PHexomutase_a/b/a-I/II/III"/>
</dbReference>
<keyword evidence="8 14" id="KW-0413">Isomerase</keyword>
<dbReference type="CDD" id="cd03086">
    <property type="entry name" value="PGM3"/>
    <property type="match status" value="1"/>
</dbReference>
<feature type="binding site" evidence="17">
    <location>
        <position position="330"/>
    </location>
    <ligand>
        <name>Mg(2+)</name>
        <dbReference type="ChEBI" id="CHEBI:18420"/>
    </ligand>
</feature>
<dbReference type="InterPro" id="IPR049022">
    <property type="entry name" value="AMG1_III"/>
</dbReference>
<feature type="domain" description="Phosphoacetylglucosamine mutase AMG1" evidence="21">
    <location>
        <begin position="233"/>
        <end position="337"/>
    </location>
</feature>
<dbReference type="GO" id="GO:0071555">
    <property type="term" value="P:cell wall organization"/>
    <property type="evidence" value="ECO:0007669"/>
    <property type="project" value="UniProtKB-KW"/>
</dbReference>
<dbReference type="Proteomes" id="UP000242814">
    <property type="component" value="Unassembled WGS sequence"/>
</dbReference>
<dbReference type="AlphaFoldDB" id="A0A1D2JBG1"/>
<dbReference type="InterPro" id="IPR005843">
    <property type="entry name" value="A-D-PHexomutase_C"/>
</dbReference>
<evidence type="ECO:0000256" key="15">
    <source>
        <dbReference type="PIRSR" id="PIRSR016408-1"/>
    </source>
</evidence>
<feature type="active site" description="Phosphoserine intermediate" evidence="15">
    <location>
        <position position="113"/>
    </location>
</feature>
<comment type="catalytic activity">
    <reaction evidence="1 14">
        <text>N-acetyl-alpha-D-glucosamine 1-phosphate = N-acetyl-D-glucosamine 6-phosphate</text>
        <dbReference type="Rhea" id="RHEA:23804"/>
        <dbReference type="ChEBI" id="CHEBI:57513"/>
        <dbReference type="ChEBI" id="CHEBI:57776"/>
        <dbReference type="EC" id="5.4.2.3"/>
    </reaction>
</comment>
<evidence type="ECO:0000256" key="2">
    <source>
        <dbReference type="ARBA" id="ARBA00004865"/>
    </source>
</evidence>
<feature type="binding site" evidence="16">
    <location>
        <begin position="551"/>
        <end position="555"/>
    </location>
    <ligand>
        <name>substrate</name>
    </ligand>
</feature>
<feature type="binding site" evidence="16">
    <location>
        <position position="560"/>
    </location>
    <ligand>
        <name>substrate</name>
    </ligand>
</feature>
<dbReference type="InterPro" id="IPR049023">
    <property type="entry name" value="AMG1_II"/>
</dbReference>
<keyword evidence="10" id="KW-0961">Cell wall biogenesis/degradation</keyword>
<dbReference type="EMBL" id="LZYO01000212">
    <property type="protein sequence ID" value="ODH25845.1"/>
    <property type="molecule type" value="Genomic_DNA"/>
</dbReference>
<dbReference type="PROSITE" id="PS00710">
    <property type="entry name" value="PGM_PMM"/>
    <property type="match status" value="1"/>
</dbReference>
<organism evidence="22 23">
    <name type="scientific">Paracoccidioides brasiliensis</name>
    <dbReference type="NCBI Taxonomy" id="121759"/>
    <lineage>
        <taxon>Eukaryota</taxon>
        <taxon>Fungi</taxon>
        <taxon>Dikarya</taxon>
        <taxon>Ascomycota</taxon>
        <taxon>Pezizomycotina</taxon>
        <taxon>Eurotiomycetes</taxon>
        <taxon>Eurotiomycetidae</taxon>
        <taxon>Onygenales</taxon>
        <taxon>Ajellomycetaceae</taxon>
        <taxon>Paracoccidioides</taxon>
    </lineage>
</organism>
<reference evidence="22 23" key="1">
    <citation type="submission" date="2016-06" db="EMBL/GenBank/DDBJ databases">
        <authorList>
            <person name="Kjaerup R.B."/>
            <person name="Dalgaard T.S."/>
            <person name="Juul-Madsen H.R."/>
        </authorList>
    </citation>
    <scope>NUCLEOTIDE SEQUENCE [LARGE SCALE GENOMIC DNA]</scope>
    <source>
        <strain evidence="22 23">Pb300</strain>
    </source>
</reference>
<dbReference type="Pfam" id="PF21405">
    <property type="entry name" value="AMG1_II"/>
    <property type="match status" value="1"/>
</dbReference>
<dbReference type="GO" id="GO:0000287">
    <property type="term" value="F:magnesium ion binding"/>
    <property type="evidence" value="ECO:0007669"/>
    <property type="project" value="InterPro"/>
</dbReference>
<evidence type="ECO:0000256" key="12">
    <source>
        <dbReference type="ARBA" id="ARBA00032065"/>
    </source>
</evidence>
<dbReference type="VEuPathDB" id="FungiDB:PABG_02203"/>
<evidence type="ECO:0000256" key="17">
    <source>
        <dbReference type="PIRSR" id="PIRSR016408-3"/>
    </source>
</evidence>
<evidence type="ECO:0000313" key="23">
    <source>
        <dbReference type="Proteomes" id="UP000242814"/>
    </source>
</evidence>
<feature type="binding site" description="via phosphate group" evidence="17">
    <location>
        <position position="113"/>
    </location>
    <ligand>
        <name>Mg(2+)</name>
        <dbReference type="ChEBI" id="CHEBI:18420"/>
    </ligand>
</feature>
<dbReference type="EC" id="5.4.2.3" evidence="4 14"/>
<gene>
    <name evidence="22" type="ORF">ACO22_05001</name>
</gene>
<evidence type="ECO:0000256" key="8">
    <source>
        <dbReference type="ARBA" id="ARBA00023235"/>
    </source>
</evidence>
<keyword evidence="9" id="KW-0119">Carbohydrate metabolism</keyword>
<evidence type="ECO:0000256" key="10">
    <source>
        <dbReference type="ARBA" id="ARBA00023316"/>
    </source>
</evidence>
<keyword evidence="7 14" id="KW-0460">Magnesium</keyword>
<sequence>MASSAVKKAIVDAAAAYTKPEGIVFEYGTAGVISHESVRSTECFCFRIPCHLIDASFSHFVSPTQCLAKESVADTYATIRDVLNTVVFAVGLLASLRSRKLNGQTIGVMITASHNPAEDNGIKLVDPMGEMLVTNWEKYASRLANAPLEKLGDMYSDLIDEIEIKMENPACVVFARDTRASGSRLVGVLSSALTATETEFEDFKYLTTPQLHYIVRCKNTLGTLYEYGEPTEKGYYQKLSAAFKKVMRGRATSGAVAVDCANGVGGPKIRELIKYLPNAQAGGVDIKVINDNVINPESLNYECGADFVKTKQRAPPSCKVSTHERCASLDGDADRIVYYYLDTGNIFKLLDGDRIATLAASFIVELVKNAQLGSKLKIGVVQTAYANGSSTEYIEKVLKLPVICTLTGVKHLHHAAMRFDVGVYFEANGHGTITFSEHALKTIKSTEPRSPAQQYALESLIALTELINQAVGDALSDLLLVEVILAHKGWSLKEWISTYTDLPSRLVRIEVADRSIFKTVDAERKLESPAGLQARIDGLQSQYNRGRSFARASGTENVVRVYAEAATRSEADDLATRVASTVQDAGRARNLQ</sequence>
<evidence type="ECO:0000259" key="20">
    <source>
        <dbReference type="Pfam" id="PF21404"/>
    </source>
</evidence>
<dbReference type="Pfam" id="PF00408">
    <property type="entry name" value="PGM_PMM_IV"/>
    <property type="match status" value="1"/>
</dbReference>
<comment type="cofactor">
    <cofactor evidence="14 17">
        <name>Mg(2+)</name>
        <dbReference type="ChEBI" id="CHEBI:18420"/>
    </cofactor>
    <text evidence="14 17">Binds 1 Mg(2+) ion per subunit.</text>
</comment>
<evidence type="ECO:0000256" key="14">
    <source>
        <dbReference type="PIRNR" id="PIRNR016408"/>
    </source>
</evidence>
<evidence type="ECO:0000259" key="21">
    <source>
        <dbReference type="Pfam" id="PF21405"/>
    </source>
</evidence>
<evidence type="ECO:0000256" key="11">
    <source>
        <dbReference type="ARBA" id="ARBA00031926"/>
    </source>
</evidence>
<feature type="domain" description="Alpha-D-phosphohexomutase alpha/beta/alpha" evidence="19">
    <location>
        <begin position="104"/>
        <end position="134"/>
    </location>
</feature>
<dbReference type="Pfam" id="PF21404">
    <property type="entry name" value="AMG1_III"/>
    <property type="match status" value="1"/>
</dbReference>
<evidence type="ECO:0000256" key="5">
    <source>
        <dbReference type="ARBA" id="ARBA00022553"/>
    </source>
</evidence>
<keyword evidence="6 14" id="KW-0479">Metal-binding</keyword>
<dbReference type="UniPathway" id="UPA00113">
    <property type="reaction ID" value="UER00530"/>
</dbReference>
<dbReference type="SUPFAM" id="SSF55957">
    <property type="entry name" value="Phosphoglucomutase, C-terminal domain"/>
    <property type="match status" value="1"/>
</dbReference>
<dbReference type="Gene3D" id="3.30.310.50">
    <property type="entry name" value="Alpha-D-phosphohexomutase, C-terminal domain"/>
    <property type="match status" value="1"/>
</dbReference>
<dbReference type="InterPro" id="IPR005844">
    <property type="entry name" value="A-D-PHexomutase_a/b/a-I"/>
</dbReference>
<dbReference type="GO" id="GO:0006048">
    <property type="term" value="P:UDP-N-acetylglucosamine biosynthetic process"/>
    <property type="evidence" value="ECO:0007669"/>
    <property type="project" value="UniProtKB-UniRule"/>
</dbReference>
<evidence type="ECO:0000256" key="4">
    <source>
        <dbReference type="ARBA" id="ARBA00012731"/>
    </source>
</evidence>
<evidence type="ECO:0000256" key="3">
    <source>
        <dbReference type="ARBA" id="ARBA00010231"/>
    </source>
</evidence>
<dbReference type="GO" id="GO:0005975">
    <property type="term" value="P:carbohydrate metabolic process"/>
    <property type="evidence" value="ECO:0007669"/>
    <property type="project" value="InterPro"/>
</dbReference>
<proteinExistence type="inferred from homology"/>
<evidence type="ECO:0000256" key="7">
    <source>
        <dbReference type="ARBA" id="ARBA00022842"/>
    </source>
</evidence>
<evidence type="ECO:0000259" key="18">
    <source>
        <dbReference type="Pfam" id="PF00408"/>
    </source>
</evidence>
<evidence type="ECO:0000256" key="9">
    <source>
        <dbReference type="ARBA" id="ARBA00023277"/>
    </source>
</evidence>
<comment type="pathway">
    <text evidence="2 14">Nucleotide-sugar biosynthesis; UDP-N-acetyl-alpha-D-glucosamine biosynthesis; N-acetyl-alpha-D-glucosamine 1-phosphate from alpha-D-glucosamine 6-phosphate (route I): step 2/2.</text>
</comment>
<dbReference type="PANTHER" id="PTHR45955">
    <property type="entry name" value="PHOSPHOACETYLGLUCOSAMINE MUTASE"/>
    <property type="match status" value="1"/>
</dbReference>
<feature type="binding site" evidence="16">
    <location>
        <begin position="426"/>
        <end position="428"/>
    </location>
    <ligand>
        <name>substrate</name>
    </ligand>
</feature>
<comment type="caution">
    <text evidence="22">The sequence shown here is derived from an EMBL/GenBank/DDBJ whole genome shotgun (WGS) entry which is preliminary data.</text>
</comment>
<dbReference type="PANTHER" id="PTHR45955:SF1">
    <property type="entry name" value="PHOSPHOACETYLGLUCOSAMINE MUTASE"/>
    <property type="match status" value="1"/>
</dbReference>
<dbReference type="FunFam" id="3.30.310.50:FF:000003">
    <property type="entry name" value="Phosphoacetylglucosamine mutase"/>
    <property type="match status" value="1"/>
</dbReference>
<dbReference type="FunFam" id="3.40.120.10:FF:000013">
    <property type="entry name" value="Phosphoacetylglucosamine mutase"/>
    <property type="match status" value="1"/>
</dbReference>
<dbReference type="FunFam" id="3.40.120.10:FF:000023">
    <property type="entry name" value="Phosphoacetylglucosamine mutase"/>
    <property type="match status" value="1"/>
</dbReference>
<evidence type="ECO:0000256" key="6">
    <source>
        <dbReference type="ARBA" id="ARBA00022723"/>
    </source>
</evidence>
<dbReference type="InterPro" id="IPR036900">
    <property type="entry name" value="A-D-PHexomutase_C_sf"/>
</dbReference>